<feature type="transmembrane region" description="Helical" evidence="5">
    <location>
        <begin position="140"/>
        <end position="161"/>
    </location>
</feature>
<keyword evidence="2 5" id="KW-0812">Transmembrane</keyword>
<comment type="subcellular location">
    <subcellularLocation>
        <location evidence="1">Membrane</location>
        <topology evidence="1">Multi-pass membrane protein</topology>
    </subcellularLocation>
</comment>
<feature type="transmembrane region" description="Helical" evidence="5">
    <location>
        <begin position="229"/>
        <end position="251"/>
    </location>
</feature>
<sequence>MIERKYPLRAIDKAAQFITRLFPLWVILFSVYALIHPALFQPYRGAVPSLLGLVMLGMGLTLTPVDFRLILTRPRDVFYGVALRYLIMPLAGFVVARVLSLPPELAAGVILVGCCPSGTASNVLTYLAKGDTALSITLSSVNTLLAPVLTPYIFLALAGALIPVRAEDLLADILRIVLLPVSVGLVLRVLFAGTVERLRMIVPLLSVVTIVFIIAIVIALNAAKLFTVAWIALTAVTLHNGAGLAAGFNAARSAGLGASKARALAFTIGVENSGLAAALAMAHLDPLAAVPGALFSVWQNLTGSVLAGYWGNAGFGTKDGE</sequence>
<evidence type="ECO:0000256" key="3">
    <source>
        <dbReference type="ARBA" id="ARBA00022989"/>
    </source>
</evidence>
<keyword evidence="7" id="KW-1185">Reference proteome</keyword>
<comment type="caution">
    <text evidence="6">The sequence shown here is derived from an EMBL/GenBank/DDBJ whole genome shotgun (WGS) entry which is preliminary data.</text>
</comment>
<protein>
    <submittedName>
        <fullName evidence="6">Bile acid:sodium symporter family protein</fullName>
    </submittedName>
</protein>
<feature type="transmembrane region" description="Helical" evidence="5">
    <location>
        <begin position="263"/>
        <end position="284"/>
    </location>
</feature>
<organism evidence="6 7">
    <name type="scientific">Heliomicrobium undosum</name>
    <dbReference type="NCBI Taxonomy" id="121734"/>
    <lineage>
        <taxon>Bacteria</taxon>
        <taxon>Bacillati</taxon>
        <taxon>Bacillota</taxon>
        <taxon>Clostridia</taxon>
        <taxon>Eubacteriales</taxon>
        <taxon>Heliobacteriaceae</taxon>
        <taxon>Heliomicrobium</taxon>
    </lineage>
</organism>
<feature type="transmembrane region" description="Helical" evidence="5">
    <location>
        <begin position="105"/>
        <end position="128"/>
    </location>
</feature>
<feature type="transmembrane region" description="Helical" evidence="5">
    <location>
        <begin position="46"/>
        <end position="65"/>
    </location>
</feature>
<proteinExistence type="predicted"/>
<dbReference type="InterPro" id="IPR038770">
    <property type="entry name" value="Na+/solute_symporter_sf"/>
</dbReference>
<dbReference type="InterPro" id="IPR002657">
    <property type="entry name" value="BilAc:Na_symport/Acr3"/>
</dbReference>
<keyword evidence="4 5" id="KW-0472">Membrane</keyword>
<dbReference type="Pfam" id="PF01758">
    <property type="entry name" value="SBF"/>
    <property type="match status" value="1"/>
</dbReference>
<dbReference type="Proteomes" id="UP000463470">
    <property type="component" value="Unassembled WGS sequence"/>
</dbReference>
<reference evidence="6 7" key="1">
    <citation type="submission" date="2020-01" db="EMBL/GenBank/DDBJ databases">
        <title>Whole-genome sequence of Heliobacterium undosum DSM 13378.</title>
        <authorList>
            <person name="Kyndt J.A."/>
            <person name="Meyer T.E."/>
        </authorList>
    </citation>
    <scope>NUCLEOTIDE SEQUENCE [LARGE SCALE GENOMIC DNA]</scope>
    <source>
        <strain evidence="6 7">DSM 13378</strain>
    </source>
</reference>
<gene>
    <name evidence="6" type="ORF">GTO91_12075</name>
</gene>
<dbReference type="GO" id="GO:0016020">
    <property type="term" value="C:membrane"/>
    <property type="evidence" value="ECO:0007669"/>
    <property type="project" value="UniProtKB-SubCell"/>
</dbReference>
<feature type="transmembrane region" description="Helical" evidence="5">
    <location>
        <begin position="173"/>
        <end position="191"/>
    </location>
</feature>
<dbReference type="PANTHER" id="PTHR10361">
    <property type="entry name" value="SODIUM-BILE ACID COTRANSPORTER"/>
    <property type="match status" value="1"/>
</dbReference>
<dbReference type="AlphaFoldDB" id="A0A845L712"/>
<dbReference type="EMBL" id="WXEY01000013">
    <property type="protein sequence ID" value="MZP30450.1"/>
    <property type="molecule type" value="Genomic_DNA"/>
</dbReference>
<dbReference type="Gene3D" id="1.20.1530.20">
    <property type="match status" value="1"/>
</dbReference>
<dbReference type="PANTHER" id="PTHR10361:SF28">
    <property type="entry name" value="P3 PROTEIN-RELATED"/>
    <property type="match status" value="1"/>
</dbReference>
<keyword evidence="3 5" id="KW-1133">Transmembrane helix</keyword>
<feature type="transmembrane region" description="Helical" evidence="5">
    <location>
        <begin position="203"/>
        <end position="223"/>
    </location>
</feature>
<evidence type="ECO:0000256" key="2">
    <source>
        <dbReference type="ARBA" id="ARBA00022692"/>
    </source>
</evidence>
<accession>A0A845L712</accession>
<evidence type="ECO:0000256" key="4">
    <source>
        <dbReference type="ARBA" id="ARBA00023136"/>
    </source>
</evidence>
<evidence type="ECO:0000313" key="6">
    <source>
        <dbReference type="EMBL" id="MZP30450.1"/>
    </source>
</evidence>
<dbReference type="RefSeq" id="WP_161258969.1">
    <property type="nucleotide sequence ID" value="NZ_WXEY01000013.1"/>
</dbReference>
<dbReference type="InterPro" id="IPR004710">
    <property type="entry name" value="Bilac:Na_transpt"/>
</dbReference>
<feature type="transmembrane region" description="Helical" evidence="5">
    <location>
        <begin position="77"/>
        <end position="99"/>
    </location>
</feature>
<evidence type="ECO:0000256" key="1">
    <source>
        <dbReference type="ARBA" id="ARBA00004141"/>
    </source>
</evidence>
<name>A0A845L712_9FIRM</name>
<dbReference type="OrthoDB" id="9806785at2"/>
<feature type="transmembrane region" description="Helical" evidence="5">
    <location>
        <begin position="21"/>
        <end position="40"/>
    </location>
</feature>
<evidence type="ECO:0000313" key="7">
    <source>
        <dbReference type="Proteomes" id="UP000463470"/>
    </source>
</evidence>
<evidence type="ECO:0000256" key="5">
    <source>
        <dbReference type="SAM" id="Phobius"/>
    </source>
</evidence>